<feature type="domain" description="UBA" evidence="7">
    <location>
        <begin position="250"/>
        <end position="282"/>
    </location>
</feature>
<sequence>MSDRKLPLDKSERILADLLKIPVNTICCDCGAASPKWASFSLGCFLCVRCCSVHRKMGTHISKVKSVTLDSWTQDDIDTMKNMGNGKVNALYMPHPERHPPPTSMEGSAMEQYIRSKYERKEFMESGGNYQQSSRSAYGNTFSGGRGGGYSNDVVNTQAYSTQMSALRAMGFSDNAKNLQVLQSTNGDVPNAVEILCRIGSGPVTSSANLASSNSTHMSSPARSSSRTYASQSISANNTGGGRDPKEAILWNMGFHDSALNKEALRRAGGNPEVAAGILIDEKDKLTKAVRDKASSSPLPARLEPPGSSNSNNKKKEDNLLLDLSTPDDNNMQQQQHMFQQQMQMQNAFGNSNQQWSNQASGMDQFGQNHTQLQSILDKNASILALYNNDNNNNNNSNNNNSNNNNSNNNMFGNNGMNNAFGYHQQQSGNMGDMSSWATNSNFNNNNNTNMNAAFGLANNNNNNNAMGMGMNMGMGVNNNQQQINPFGLPATSQQTSGSFNAGAFGTVASNPTGMPGNNVFNMNNNNNNNQFAGMGAVGSGSPMPAFNALSTNNNNNMNMNNNNNAFMSGNAQGMNGMGMGMGMNNMSSMNNPNNNNNNNAGFGMNQNNNANSNPWNNNNNNNLF</sequence>
<feature type="region of interest" description="Disordered" evidence="6">
    <location>
        <begin position="589"/>
        <end position="625"/>
    </location>
</feature>
<keyword evidence="2" id="KW-0479">Metal-binding</keyword>
<evidence type="ECO:0008006" key="11">
    <source>
        <dbReference type="Google" id="ProtNLM"/>
    </source>
</evidence>
<keyword evidence="4" id="KW-0862">Zinc</keyword>
<dbReference type="InterPro" id="IPR009060">
    <property type="entry name" value="UBA-like_sf"/>
</dbReference>
<proteinExistence type="predicted"/>
<dbReference type="OrthoDB" id="10266696at2759"/>
<dbReference type="GO" id="GO:0005096">
    <property type="term" value="F:GTPase activator activity"/>
    <property type="evidence" value="ECO:0007669"/>
    <property type="project" value="UniProtKB-KW"/>
</dbReference>
<evidence type="ECO:0000256" key="3">
    <source>
        <dbReference type="ARBA" id="ARBA00022771"/>
    </source>
</evidence>
<dbReference type="InterPro" id="IPR001164">
    <property type="entry name" value="ArfGAP_dom"/>
</dbReference>
<dbReference type="SMART" id="SM00105">
    <property type="entry name" value="ArfGap"/>
    <property type="match status" value="1"/>
</dbReference>
<dbReference type="PROSITE" id="PS50030">
    <property type="entry name" value="UBA"/>
    <property type="match status" value="2"/>
</dbReference>
<feature type="region of interest" description="Disordered" evidence="6">
    <location>
        <begin position="208"/>
        <end position="245"/>
    </location>
</feature>
<dbReference type="Gene3D" id="1.10.220.150">
    <property type="entry name" value="Arf GTPase activating protein"/>
    <property type="match status" value="1"/>
</dbReference>
<dbReference type="PANTHER" id="PTHR45705:SF1">
    <property type="entry name" value="FI20236P1"/>
    <property type="match status" value="1"/>
</dbReference>
<evidence type="ECO:0000259" key="7">
    <source>
        <dbReference type="PROSITE" id="PS50030"/>
    </source>
</evidence>
<dbReference type="SMART" id="SM00165">
    <property type="entry name" value="UBA"/>
    <property type="match status" value="2"/>
</dbReference>
<evidence type="ECO:0000256" key="1">
    <source>
        <dbReference type="ARBA" id="ARBA00022468"/>
    </source>
</evidence>
<dbReference type="GO" id="GO:0005737">
    <property type="term" value="C:cytoplasm"/>
    <property type="evidence" value="ECO:0007669"/>
    <property type="project" value="TreeGrafter"/>
</dbReference>
<dbReference type="InterPro" id="IPR015940">
    <property type="entry name" value="UBA"/>
</dbReference>
<evidence type="ECO:0000256" key="2">
    <source>
        <dbReference type="ARBA" id="ARBA00022723"/>
    </source>
</evidence>
<evidence type="ECO:0000256" key="4">
    <source>
        <dbReference type="ARBA" id="ARBA00022833"/>
    </source>
</evidence>
<keyword evidence="1" id="KW-0343">GTPase activation</keyword>
<gene>
    <name evidence="9" type="ORF">BG011_004689</name>
</gene>
<dbReference type="SUPFAM" id="SSF57863">
    <property type="entry name" value="ArfGap/RecO-like zinc finger"/>
    <property type="match status" value="1"/>
</dbReference>
<comment type="caution">
    <text evidence="9">The sequence shown here is derived from an EMBL/GenBank/DDBJ whole genome shotgun (WGS) entry which is preliminary data.</text>
</comment>
<feature type="domain" description="UBA" evidence="7">
    <location>
        <begin position="158"/>
        <end position="196"/>
    </location>
</feature>
<evidence type="ECO:0000313" key="9">
    <source>
        <dbReference type="EMBL" id="KAG0256223.1"/>
    </source>
</evidence>
<reference evidence="9" key="1">
    <citation type="journal article" date="2020" name="Fungal Divers.">
        <title>Resolving the Mortierellaceae phylogeny through synthesis of multi-gene phylogenetics and phylogenomics.</title>
        <authorList>
            <person name="Vandepol N."/>
            <person name="Liber J."/>
            <person name="Desiro A."/>
            <person name="Na H."/>
            <person name="Kennedy M."/>
            <person name="Barry K."/>
            <person name="Grigoriev I.V."/>
            <person name="Miller A.N."/>
            <person name="O'Donnell K."/>
            <person name="Stajich J.E."/>
            <person name="Bonito G."/>
        </authorList>
    </citation>
    <scope>NUCLEOTIDE SEQUENCE</scope>
    <source>
        <strain evidence="9">KOD948</strain>
    </source>
</reference>
<keyword evidence="3 5" id="KW-0863">Zinc-finger</keyword>
<dbReference type="GO" id="GO:0008270">
    <property type="term" value="F:zinc ion binding"/>
    <property type="evidence" value="ECO:0007669"/>
    <property type="project" value="UniProtKB-KW"/>
</dbReference>
<protein>
    <recommendedName>
        <fullName evidence="11">ArfGap-domain-containing protein</fullName>
    </recommendedName>
</protein>
<dbReference type="InterPro" id="IPR051718">
    <property type="entry name" value="ARF_GTPase-activating"/>
</dbReference>
<dbReference type="Proteomes" id="UP000726737">
    <property type="component" value="Unassembled WGS sequence"/>
</dbReference>
<feature type="region of interest" description="Disordered" evidence="6">
    <location>
        <begin position="387"/>
        <end position="421"/>
    </location>
</feature>
<name>A0A9P6PZW2_9FUNG</name>
<dbReference type="Pfam" id="PF01412">
    <property type="entry name" value="ArfGap"/>
    <property type="match status" value="1"/>
</dbReference>
<evidence type="ECO:0000313" key="10">
    <source>
        <dbReference type="Proteomes" id="UP000726737"/>
    </source>
</evidence>
<dbReference type="AlphaFoldDB" id="A0A9P6PZW2"/>
<evidence type="ECO:0000256" key="5">
    <source>
        <dbReference type="PROSITE-ProRule" id="PRU00288"/>
    </source>
</evidence>
<accession>A0A9P6PZW2</accession>
<organism evidence="9 10">
    <name type="scientific">Mortierella polycephala</name>
    <dbReference type="NCBI Taxonomy" id="41804"/>
    <lineage>
        <taxon>Eukaryota</taxon>
        <taxon>Fungi</taxon>
        <taxon>Fungi incertae sedis</taxon>
        <taxon>Mucoromycota</taxon>
        <taxon>Mortierellomycotina</taxon>
        <taxon>Mortierellomycetes</taxon>
        <taxon>Mortierellales</taxon>
        <taxon>Mortierellaceae</taxon>
        <taxon>Mortierella</taxon>
    </lineage>
</organism>
<feature type="compositionally biased region" description="Polar residues" evidence="6">
    <location>
        <begin position="217"/>
        <end position="238"/>
    </location>
</feature>
<evidence type="ECO:0000259" key="8">
    <source>
        <dbReference type="PROSITE" id="PS50115"/>
    </source>
</evidence>
<dbReference type="InterPro" id="IPR038508">
    <property type="entry name" value="ArfGAP_dom_sf"/>
</dbReference>
<dbReference type="PROSITE" id="PS50115">
    <property type="entry name" value="ARFGAP"/>
    <property type="match status" value="1"/>
</dbReference>
<feature type="region of interest" description="Disordered" evidence="6">
    <location>
        <begin position="289"/>
        <end position="316"/>
    </location>
</feature>
<dbReference type="FunFam" id="1.10.220.150:FF:000009">
    <property type="entry name" value="stromal membrane-associated protein 1 isoform X1"/>
    <property type="match status" value="1"/>
</dbReference>
<dbReference type="SUPFAM" id="SSF46934">
    <property type="entry name" value="UBA-like"/>
    <property type="match status" value="2"/>
</dbReference>
<dbReference type="CDD" id="cd08204">
    <property type="entry name" value="ArfGap"/>
    <property type="match status" value="1"/>
</dbReference>
<dbReference type="InterPro" id="IPR037278">
    <property type="entry name" value="ARFGAP/RecO"/>
</dbReference>
<feature type="compositionally biased region" description="Low complexity" evidence="6">
    <location>
        <begin position="388"/>
        <end position="419"/>
    </location>
</feature>
<keyword evidence="10" id="KW-1185">Reference proteome</keyword>
<dbReference type="EMBL" id="JAAAJA010000310">
    <property type="protein sequence ID" value="KAG0256223.1"/>
    <property type="molecule type" value="Genomic_DNA"/>
</dbReference>
<evidence type="ECO:0000256" key="6">
    <source>
        <dbReference type="SAM" id="MobiDB-lite"/>
    </source>
</evidence>
<feature type="domain" description="Arf-GAP" evidence="8">
    <location>
        <begin position="12"/>
        <end position="131"/>
    </location>
</feature>
<dbReference type="PANTHER" id="PTHR45705">
    <property type="entry name" value="FI20236P1"/>
    <property type="match status" value="1"/>
</dbReference>
<dbReference type="Gene3D" id="1.10.8.10">
    <property type="entry name" value="DNA helicase RuvA subunit, C-terminal domain"/>
    <property type="match status" value="2"/>
</dbReference>
<dbReference type="PRINTS" id="PR00405">
    <property type="entry name" value="REVINTRACTNG"/>
</dbReference>